<keyword evidence="2" id="KW-1185">Reference proteome</keyword>
<dbReference type="Proteomes" id="UP000293846">
    <property type="component" value="Unassembled WGS sequence"/>
</dbReference>
<organism evidence="1 2">
    <name type="scientific">Cytobacillus praedii</name>
    <dbReference type="NCBI Taxonomy" id="1742358"/>
    <lineage>
        <taxon>Bacteria</taxon>
        <taxon>Bacillati</taxon>
        <taxon>Bacillota</taxon>
        <taxon>Bacilli</taxon>
        <taxon>Bacillales</taxon>
        <taxon>Bacillaceae</taxon>
        <taxon>Cytobacillus</taxon>
    </lineage>
</organism>
<evidence type="ECO:0000313" key="1">
    <source>
        <dbReference type="EMBL" id="TCJ01879.1"/>
    </source>
</evidence>
<accession>A0A4R1AQR7</accession>
<comment type="caution">
    <text evidence="1">The sequence shown here is derived from an EMBL/GenBank/DDBJ whole genome shotgun (WGS) entry which is preliminary data.</text>
</comment>
<dbReference type="EMBL" id="SJTH01000047">
    <property type="protein sequence ID" value="TCJ01879.1"/>
    <property type="molecule type" value="Genomic_DNA"/>
</dbReference>
<protein>
    <submittedName>
        <fullName evidence="1">Uncharacterized protein</fullName>
    </submittedName>
</protein>
<gene>
    <name evidence="1" type="ORF">E0Y62_22065</name>
</gene>
<proteinExistence type="predicted"/>
<reference evidence="1 2" key="1">
    <citation type="submission" date="2019-03" db="EMBL/GenBank/DDBJ databases">
        <authorList>
            <person name="Jensen L."/>
            <person name="Storgaard J."/>
            <person name="Sulaj E."/>
            <person name="Schramm A."/>
            <person name="Marshall I.P.G."/>
        </authorList>
    </citation>
    <scope>NUCLEOTIDE SEQUENCE [LARGE SCALE GENOMIC DNA]</scope>
    <source>
        <strain evidence="1 2">2017H2G3</strain>
    </source>
</reference>
<name>A0A4R1AQR7_9BACI</name>
<dbReference type="RefSeq" id="WP_131238193.1">
    <property type="nucleotide sequence ID" value="NZ_CP183326.1"/>
</dbReference>
<dbReference type="AlphaFoldDB" id="A0A4R1AQR7"/>
<evidence type="ECO:0000313" key="2">
    <source>
        <dbReference type="Proteomes" id="UP000293846"/>
    </source>
</evidence>
<sequence>MSVRADELGKMSTSELFGCKELKYNKDDIRIIYRIDEDQIEIVDIFATVNLADEEVFQTLEAIKRLKLKAN</sequence>